<evidence type="ECO:0000259" key="15">
    <source>
        <dbReference type="SMART" id="SM00936"/>
    </source>
</evidence>
<dbReference type="SUPFAM" id="SSF56601">
    <property type="entry name" value="beta-lactamase/transpeptidase-like"/>
    <property type="match status" value="1"/>
</dbReference>
<dbReference type="KEGG" id="mci:Mesci_3795"/>
<keyword evidence="8 16" id="KW-0378">Hydrolase</keyword>
<keyword evidence="11" id="KW-0961">Cell wall biogenesis/degradation</keyword>
<dbReference type="EC" id="3.4.16.4" evidence="4"/>
<protein>
    <recommendedName>
        <fullName evidence="4">serine-type D-Ala-D-Ala carboxypeptidase</fullName>
        <ecNumber evidence="4">3.4.16.4</ecNumber>
    </recommendedName>
</protein>
<evidence type="ECO:0000256" key="14">
    <source>
        <dbReference type="SAM" id="Phobius"/>
    </source>
</evidence>
<feature type="transmembrane region" description="Helical" evidence="14">
    <location>
        <begin position="51"/>
        <end position="69"/>
    </location>
</feature>
<dbReference type="InterPro" id="IPR018044">
    <property type="entry name" value="Peptidase_S11"/>
</dbReference>
<dbReference type="InterPro" id="IPR012907">
    <property type="entry name" value="Peptidase_S11_C"/>
</dbReference>
<dbReference type="Proteomes" id="UP000007471">
    <property type="component" value="Chromosome"/>
</dbReference>
<keyword evidence="10" id="KW-0573">Peptidoglycan synthesis</keyword>
<dbReference type="OrthoDB" id="9795979at2"/>
<reference evidence="17" key="1">
    <citation type="submission" date="2011-01" db="EMBL/GenBank/DDBJ databases">
        <title>Complete sequence of chromosome of Mesorhizobium ciceri bv. biserrulae WSM1271.</title>
        <authorList>
            <person name="Lucas S."/>
            <person name="Copeland A."/>
            <person name="Lapidus A."/>
            <person name="Cheng J.-F."/>
            <person name="Goodwin L."/>
            <person name="Pitluck S."/>
            <person name="Teshima H."/>
            <person name="Detter J.C."/>
            <person name="Han C."/>
            <person name="Tapia R."/>
            <person name="Land M."/>
            <person name="Hauser L."/>
            <person name="Kyrpides N."/>
            <person name="Ivanova N."/>
            <person name="Nandasena K."/>
            <person name="Reeve W.G."/>
            <person name="Howieson J.G."/>
            <person name="O'Hara G."/>
            <person name="Tiwari R.P."/>
            <person name="Woyke T."/>
        </authorList>
    </citation>
    <scope>NUCLEOTIDE SEQUENCE [LARGE SCALE GENOMIC DNA]</scope>
    <source>
        <strain evidence="17">HAMBI 2942 / LMG 23838 / WSM1271</strain>
    </source>
</reference>
<proteinExistence type="inferred from homology"/>
<dbReference type="PATRIC" id="fig|765698.3.peg.4302"/>
<evidence type="ECO:0000256" key="11">
    <source>
        <dbReference type="ARBA" id="ARBA00023316"/>
    </source>
</evidence>
<dbReference type="PANTHER" id="PTHR21581">
    <property type="entry name" value="D-ALANYL-D-ALANINE CARBOXYPEPTIDASE"/>
    <property type="match status" value="1"/>
</dbReference>
<evidence type="ECO:0000256" key="13">
    <source>
        <dbReference type="RuleBase" id="RU004016"/>
    </source>
</evidence>
<evidence type="ECO:0000256" key="12">
    <source>
        <dbReference type="ARBA" id="ARBA00034000"/>
    </source>
</evidence>
<evidence type="ECO:0000256" key="2">
    <source>
        <dbReference type="ARBA" id="ARBA00004752"/>
    </source>
</evidence>
<dbReference type="EMBL" id="CP002447">
    <property type="protein sequence ID" value="ADV12912.1"/>
    <property type="molecule type" value="Genomic_DNA"/>
</dbReference>
<evidence type="ECO:0000256" key="5">
    <source>
        <dbReference type="ARBA" id="ARBA00022645"/>
    </source>
</evidence>
<organism evidence="16 17">
    <name type="scientific">Mesorhizobium ciceri biovar biserrulae (strain HAMBI 2942 / LMG 23838 / WSM1271)</name>
    <dbReference type="NCBI Taxonomy" id="765698"/>
    <lineage>
        <taxon>Bacteria</taxon>
        <taxon>Pseudomonadati</taxon>
        <taxon>Pseudomonadota</taxon>
        <taxon>Alphaproteobacteria</taxon>
        <taxon>Hyphomicrobiales</taxon>
        <taxon>Phyllobacteriaceae</taxon>
        <taxon>Mesorhizobium</taxon>
    </lineage>
</organism>
<keyword evidence="5 16" id="KW-0121">Carboxypeptidase</keyword>
<dbReference type="UniPathway" id="UPA00219"/>
<evidence type="ECO:0000313" key="16">
    <source>
        <dbReference type="EMBL" id="ADV12912.1"/>
    </source>
</evidence>
<dbReference type="InterPro" id="IPR012338">
    <property type="entry name" value="Beta-lactam/transpept-like"/>
</dbReference>
<evidence type="ECO:0000313" key="17">
    <source>
        <dbReference type="Proteomes" id="UP000007471"/>
    </source>
</evidence>
<comment type="catalytic activity">
    <reaction evidence="12">
        <text>Preferential cleavage: (Ac)2-L-Lys-D-Ala-|-D-Ala. Also transpeptidation of peptidyl-alanyl moieties that are N-acyl substituents of D-alanine.</text>
        <dbReference type="EC" id="3.4.16.4"/>
    </reaction>
</comment>
<dbReference type="InterPro" id="IPR015956">
    <property type="entry name" value="Peniciliin-bd_prot_C_sf"/>
</dbReference>
<keyword evidence="14" id="KW-1133">Transmembrane helix</keyword>
<keyword evidence="7" id="KW-0732">Signal</keyword>
<evidence type="ECO:0000256" key="1">
    <source>
        <dbReference type="ARBA" id="ARBA00003217"/>
    </source>
</evidence>
<evidence type="ECO:0000256" key="6">
    <source>
        <dbReference type="ARBA" id="ARBA00022670"/>
    </source>
</evidence>
<evidence type="ECO:0000256" key="7">
    <source>
        <dbReference type="ARBA" id="ARBA00022729"/>
    </source>
</evidence>
<name>E8T7R1_MESCW</name>
<keyword evidence="9" id="KW-0133">Cell shape</keyword>
<dbReference type="GO" id="GO:0008360">
    <property type="term" value="P:regulation of cell shape"/>
    <property type="evidence" value="ECO:0007669"/>
    <property type="project" value="UniProtKB-KW"/>
</dbReference>
<evidence type="ECO:0000256" key="9">
    <source>
        <dbReference type="ARBA" id="ARBA00022960"/>
    </source>
</evidence>
<dbReference type="PANTHER" id="PTHR21581:SF6">
    <property type="entry name" value="TRAFFICKING PROTEIN PARTICLE COMPLEX SUBUNIT 12"/>
    <property type="match status" value="1"/>
</dbReference>
<dbReference type="Pfam" id="PF07943">
    <property type="entry name" value="PBP5_C"/>
    <property type="match status" value="1"/>
</dbReference>
<dbReference type="HOGENOM" id="CLU_027070_8_1_5"/>
<gene>
    <name evidence="16" type="ordered locus">Mesci_3795</name>
</gene>
<comment type="pathway">
    <text evidence="2">Cell wall biogenesis; peptidoglycan biosynthesis.</text>
</comment>
<dbReference type="GO" id="GO:0009002">
    <property type="term" value="F:serine-type D-Ala-D-Ala carboxypeptidase activity"/>
    <property type="evidence" value="ECO:0007669"/>
    <property type="project" value="UniProtKB-EC"/>
</dbReference>
<dbReference type="Pfam" id="PF00768">
    <property type="entry name" value="Peptidase_S11"/>
    <property type="match status" value="1"/>
</dbReference>
<evidence type="ECO:0000256" key="8">
    <source>
        <dbReference type="ARBA" id="ARBA00022801"/>
    </source>
</evidence>
<dbReference type="SUPFAM" id="SSF69189">
    <property type="entry name" value="Penicillin-binding protein associated domain"/>
    <property type="match status" value="1"/>
</dbReference>
<dbReference type="InterPro" id="IPR037167">
    <property type="entry name" value="Peptidase_S11_C_sf"/>
</dbReference>
<dbReference type="GO" id="GO:0071555">
    <property type="term" value="P:cell wall organization"/>
    <property type="evidence" value="ECO:0007669"/>
    <property type="project" value="UniProtKB-KW"/>
</dbReference>
<evidence type="ECO:0000256" key="4">
    <source>
        <dbReference type="ARBA" id="ARBA00012448"/>
    </source>
</evidence>
<dbReference type="GO" id="GO:0006508">
    <property type="term" value="P:proteolysis"/>
    <property type="evidence" value="ECO:0007669"/>
    <property type="project" value="UniProtKB-KW"/>
</dbReference>
<keyword evidence="6" id="KW-0645">Protease</keyword>
<sequence length="434" mass="46817">MARPMRWLCATERKPDGISAARLIRRAKSLILFTGLPAVPANGSNIMQFRLLPPLAGLLVFGLLLFFQAPAGAQLFETKAAQAFMIDAETGTVLFSKEADKPIPPASMAKLMTMEVVFNAIKSGRLKLDDTFVVSENAWRKGGAPSGTSTMFAKLKSSIRLEDLIQGVTVQAANDGCIVIAEGMSGSEDNFAVQMTERARQIGLKTSTFVNSTGLPADGQQTTVRELAQLALHLWRDYPDFYRYFAQKDFTWNKISQRNRNPLLAMDIGADGLAVGASEAAGFGIVGSLSHNGTRVIAAMSGLASDKERAEEARKLLDWGVRSFEKTEIFARDEVVGEAQVFGGAKSGVTLKAKGPIDIFLPITNRDKLTARIVYDGPVAAPVEEGQPVGALRVWIGDTLSQETPLFAAESIGVGTLPQRALDAVKELAVGWLR</sequence>
<keyword evidence="14" id="KW-0472">Membrane</keyword>
<keyword evidence="14" id="KW-0812">Transmembrane</keyword>
<evidence type="ECO:0000256" key="10">
    <source>
        <dbReference type="ARBA" id="ARBA00022984"/>
    </source>
</evidence>
<dbReference type="AlphaFoldDB" id="E8T7R1"/>
<evidence type="ECO:0000256" key="3">
    <source>
        <dbReference type="ARBA" id="ARBA00007164"/>
    </source>
</evidence>
<dbReference type="STRING" id="765698.Mesci_3795"/>
<dbReference type="PRINTS" id="PR00725">
    <property type="entry name" value="DADACBPTASE1"/>
</dbReference>
<dbReference type="GO" id="GO:0009252">
    <property type="term" value="P:peptidoglycan biosynthetic process"/>
    <property type="evidence" value="ECO:0007669"/>
    <property type="project" value="UniProtKB-UniPathway"/>
</dbReference>
<feature type="domain" description="Peptidase S11 D-Ala-D-Ala carboxypeptidase A C-terminal" evidence="15">
    <location>
        <begin position="324"/>
        <end position="414"/>
    </location>
</feature>
<accession>E8T7R1</accession>
<comment type="function">
    <text evidence="1">Removes C-terminal D-alanyl residues from sugar-peptide cell wall precursors.</text>
</comment>
<comment type="similarity">
    <text evidence="3 13">Belongs to the peptidase S11 family.</text>
</comment>
<dbReference type="eggNOG" id="COG1686">
    <property type="taxonomic scope" value="Bacteria"/>
</dbReference>
<dbReference type="InterPro" id="IPR001967">
    <property type="entry name" value="Peptidase_S11_N"/>
</dbReference>
<dbReference type="Gene3D" id="2.60.410.10">
    <property type="entry name" value="D-Ala-D-Ala carboxypeptidase, C-terminal domain"/>
    <property type="match status" value="1"/>
</dbReference>
<dbReference type="Gene3D" id="3.40.710.10">
    <property type="entry name" value="DD-peptidase/beta-lactamase superfamily"/>
    <property type="match status" value="1"/>
</dbReference>
<dbReference type="SMART" id="SM00936">
    <property type="entry name" value="PBP5_C"/>
    <property type="match status" value="1"/>
</dbReference>